<reference evidence="2 3" key="1">
    <citation type="submission" date="2018-03" db="EMBL/GenBank/DDBJ databases">
        <title>Genomic Encyclopedia of Archaeal and Bacterial Type Strains, Phase II (KMG-II): from individual species to whole genera.</title>
        <authorList>
            <person name="Goeker M."/>
        </authorList>
    </citation>
    <scope>NUCLEOTIDE SEQUENCE [LARGE SCALE GENOMIC DNA]</scope>
    <source>
        <strain evidence="2 3">DSM 28229</strain>
    </source>
</reference>
<keyword evidence="1" id="KW-1133">Transmembrane helix</keyword>
<evidence type="ECO:0000313" key="2">
    <source>
        <dbReference type="EMBL" id="PWJ38660.1"/>
    </source>
</evidence>
<name>A0A315Z6R6_SEDFL</name>
<keyword evidence="1" id="KW-0472">Membrane</keyword>
<dbReference type="EMBL" id="QGDO01000007">
    <property type="protein sequence ID" value="PWJ38660.1"/>
    <property type="molecule type" value="Genomic_DNA"/>
</dbReference>
<dbReference type="Proteomes" id="UP000245535">
    <property type="component" value="Unassembled WGS sequence"/>
</dbReference>
<gene>
    <name evidence="2" type="ORF">BC781_107251</name>
</gene>
<proteinExistence type="predicted"/>
<organism evidence="2 3">
    <name type="scientific">Sediminitomix flava</name>
    <dbReference type="NCBI Taxonomy" id="379075"/>
    <lineage>
        <taxon>Bacteria</taxon>
        <taxon>Pseudomonadati</taxon>
        <taxon>Bacteroidota</taxon>
        <taxon>Cytophagia</taxon>
        <taxon>Cytophagales</taxon>
        <taxon>Flammeovirgaceae</taxon>
        <taxon>Sediminitomix</taxon>
    </lineage>
</organism>
<evidence type="ECO:0000256" key="1">
    <source>
        <dbReference type="SAM" id="Phobius"/>
    </source>
</evidence>
<feature type="transmembrane region" description="Helical" evidence="1">
    <location>
        <begin position="45"/>
        <end position="62"/>
    </location>
</feature>
<sequence>MKKISFDITINNINSIADFVVKTLFYIGIAVFIISIPLIEKIISIYIVLGVWSVALILNFIFSKKENGVINFLNYCIVLNSHQIRYDKILKLKFIYLGYEGFHTSLKNISNGDMNQLILYLKDGSSIKLQVFLVSKLEKQQLCNCLDSLPVQVESKNTKNKWSLPNILGLNE</sequence>
<comment type="caution">
    <text evidence="2">The sequence shown here is derived from an EMBL/GenBank/DDBJ whole genome shotgun (WGS) entry which is preliminary data.</text>
</comment>
<protein>
    <submittedName>
        <fullName evidence="2">Uncharacterized protein</fullName>
    </submittedName>
</protein>
<evidence type="ECO:0000313" key="3">
    <source>
        <dbReference type="Proteomes" id="UP000245535"/>
    </source>
</evidence>
<dbReference type="RefSeq" id="WP_109621932.1">
    <property type="nucleotide sequence ID" value="NZ_QGDO01000007.1"/>
</dbReference>
<feature type="transmembrane region" description="Helical" evidence="1">
    <location>
        <begin position="20"/>
        <end position="39"/>
    </location>
</feature>
<dbReference type="AlphaFoldDB" id="A0A315Z6R6"/>
<keyword evidence="3" id="KW-1185">Reference proteome</keyword>
<accession>A0A315Z6R6</accession>
<keyword evidence="1" id="KW-0812">Transmembrane</keyword>